<evidence type="ECO:0000256" key="2">
    <source>
        <dbReference type="SAM" id="SignalP"/>
    </source>
</evidence>
<dbReference type="AlphaFoldDB" id="A0A286D2Z8"/>
<evidence type="ECO:0000313" key="4">
    <source>
        <dbReference type="Proteomes" id="UP000219374"/>
    </source>
</evidence>
<accession>A0A286D2Z8</accession>
<evidence type="ECO:0000256" key="1">
    <source>
        <dbReference type="SAM" id="MobiDB-lite"/>
    </source>
</evidence>
<dbReference type="Proteomes" id="UP000219374">
    <property type="component" value="Unassembled WGS sequence"/>
</dbReference>
<dbReference type="EMBL" id="OCND01000002">
    <property type="protein sequence ID" value="SOD53035.1"/>
    <property type="molecule type" value="Genomic_DNA"/>
</dbReference>
<name>A0A286D2Z8_9GAMM</name>
<keyword evidence="4" id="KW-1185">Reference proteome</keyword>
<evidence type="ECO:0000313" key="3">
    <source>
        <dbReference type="EMBL" id="SOD53035.1"/>
    </source>
</evidence>
<reference evidence="3 4" key="1">
    <citation type="submission" date="2017-09" db="EMBL/GenBank/DDBJ databases">
        <authorList>
            <person name="Ehlers B."/>
            <person name="Leendertz F.H."/>
        </authorList>
    </citation>
    <scope>NUCLEOTIDE SEQUENCE [LARGE SCALE GENOMIC DNA]</scope>
    <source>
        <strain evidence="3 4">CGMCC 1.10978</strain>
    </source>
</reference>
<feature type="signal peptide" evidence="2">
    <location>
        <begin position="1"/>
        <end position="20"/>
    </location>
</feature>
<keyword evidence="2" id="KW-0732">Signal</keyword>
<gene>
    <name evidence="3" type="ORF">SAMN06296416_102205</name>
</gene>
<protein>
    <recommendedName>
        <fullName evidence="5">Lipoprotein</fullName>
    </recommendedName>
</protein>
<dbReference type="Gene3D" id="2.40.30.10">
    <property type="entry name" value="Translation factors"/>
    <property type="match status" value="1"/>
</dbReference>
<sequence>MFAHRSARAVLLALAMSLIAACGEESSQPPEPTPPAAAVATPAPADTEADTVILQAEQPFVAMVTMAPREAGSAHEAFPANYRPTLLFDAAPTEVVCVLDMSQPVSAFSPGDSHRISGRCREDVTLPRDKLGFLVQEGGRDVGRGTVELP</sequence>
<feature type="region of interest" description="Disordered" evidence="1">
    <location>
        <begin position="24"/>
        <end position="48"/>
    </location>
</feature>
<proteinExistence type="predicted"/>
<dbReference type="PROSITE" id="PS51257">
    <property type="entry name" value="PROKAR_LIPOPROTEIN"/>
    <property type="match status" value="1"/>
</dbReference>
<evidence type="ECO:0008006" key="5">
    <source>
        <dbReference type="Google" id="ProtNLM"/>
    </source>
</evidence>
<organism evidence="3 4">
    <name type="scientific">Pseudoxanthomonas wuyuanensis</name>
    <dbReference type="NCBI Taxonomy" id="1073196"/>
    <lineage>
        <taxon>Bacteria</taxon>
        <taxon>Pseudomonadati</taxon>
        <taxon>Pseudomonadota</taxon>
        <taxon>Gammaproteobacteria</taxon>
        <taxon>Lysobacterales</taxon>
        <taxon>Lysobacteraceae</taxon>
        <taxon>Pseudoxanthomonas</taxon>
    </lineage>
</organism>
<feature type="chain" id="PRO_5012990405" description="Lipoprotein" evidence="2">
    <location>
        <begin position="21"/>
        <end position="150"/>
    </location>
</feature>
<feature type="compositionally biased region" description="Low complexity" evidence="1">
    <location>
        <begin position="36"/>
        <end position="48"/>
    </location>
</feature>